<feature type="compositionally biased region" description="Basic and acidic residues" evidence="1">
    <location>
        <begin position="968"/>
        <end position="979"/>
    </location>
</feature>
<feature type="compositionally biased region" description="Low complexity" evidence="1">
    <location>
        <begin position="139"/>
        <end position="159"/>
    </location>
</feature>
<reference evidence="2 3" key="1">
    <citation type="journal article" date="2006" name="Nature">
        <title>Insights from the genome of the biotrophic fungal plant pathogen Ustilago maydis.</title>
        <authorList>
            <person name="Kamper J."/>
            <person name="Kahmann R."/>
            <person name="Bolker M."/>
            <person name="Ma L.J."/>
            <person name="Brefort T."/>
            <person name="Saville B.J."/>
            <person name="Banuett F."/>
            <person name="Kronstad J.W."/>
            <person name="Gold S.E."/>
            <person name="Muller O."/>
            <person name="Perlin M.H."/>
            <person name="Wosten H.A."/>
            <person name="de Vries R."/>
            <person name="Ruiz-Herrera J."/>
            <person name="Reynaga-Pena C.G."/>
            <person name="Snetselaar K."/>
            <person name="McCann M."/>
            <person name="Perez-Martin J."/>
            <person name="Feldbrugge M."/>
            <person name="Basse C.W."/>
            <person name="Steinberg G."/>
            <person name="Ibeas J.I."/>
            <person name="Holloman W."/>
            <person name="Guzman P."/>
            <person name="Farman M."/>
            <person name="Stajich J.E."/>
            <person name="Sentandreu R."/>
            <person name="Gonzalez-Prieto J.M."/>
            <person name="Kennell J.C."/>
            <person name="Molina L."/>
            <person name="Schirawski J."/>
            <person name="Mendoza-Mendoza A."/>
            <person name="Greilinger D."/>
            <person name="Munch K."/>
            <person name="Rossel N."/>
            <person name="Scherer M."/>
            <person name="Vranes M."/>
            <person name="Ladendorf O."/>
            <person name="Vincon V."/>
            <person name="Fuchs U."/>
            <person name="Sandrock B."/>
            <person name="Meng S."/>
            <person name="Ho E.C."/>
            <person name="Cahill M.J."/>
            <person name="Boyce K.J."/>
            <person name="Klose J."/>
            <person name="Klosterman S.J."/>
            <person name="Deelstra H.J."/>
            <person name="Ortiz-Castellanos L."/>
            <person name="Li W."/>
            <person name="Sanchez-Alonso P."/>
            <person name="Schreier P.H."/>
            <person name="Hauser-Hahn I."/>
            <person name="Vaupel M."/>
            <person name="Koopmann E."/>
            <person name="Friedrich G."/>
            <person name="Voss H."/>
            <person name="Schluter T."/>
            <person name="Margolis J."/>
            <person name="Platt D."/>
            <person name="Swimmer C."/>
            <person name="Gnirke A."/>
            <person name="Chen F."/>
            <person name="Vysotskaia V."/>
            <person name="Mannhaupt G."/>
            <person name="Guldener U."/>
            <person name="Munsterkotter M."/>
            <person name="Haase D."/>
            <person name="Oesterheld M."/>
            <person name="Mewes H.W."/>
            <person name="Mauceli E.W."/>
            <person name="DeCaprio D."/>
            <person name="Wade C.M."/>
            <person name="Butler J."/>
            <person name="Young S."/>
            <person name="Jaffe D.B."/>
            <person name="Calvo S."/>
            <person name="Nusbaum C."/>
            <person name="Galagan J."/>
            <person name="Birren B.W."/>
        </authorList>
    </citation>
    <scope>NUCLEOTIDE SEQUENCE [LARGE SCALE GENOMIC DNA]</scope>
    <source>
        <strain evidence="3">DSM 14603 / FGSC 9021 / UM521</strain>
    </source>
</reference>
<protein>
    <submittedName>
        <fullName evidence="2">Uncharacterized protein</fullName>
    </submittedName>
</protein>
<feature type="region of interest" description="Disordered" evidence="1">
    <location>
        <begin position="300"/>
        <end position="356"/>
    </location>
</feature>
<evidence type="ECO:0000313" key="3">
    <source>
        <dbReference type="Proteomes" id="UP000000561"/>
    </source>
</evidence>
<evidence type="ECO:0000313" key="2">
    <source>
        <dbReference type="EMBL" id="KIS71367.1"/>
    </source>
</evidence>
<dbReference type="KEGG" id="uma:UMAG_01267"/>
<dbReference type="GeneID" id="23562347"/>
<proteinExistence type="predicted"/>
<sequence length="1036" mass="109259">MSPTKSPIIDLETDEDGWIRGSSQSIHARKPQSSNYTSPPPATTKTTNKPSPITPARNRAPADDAKPRSLLERIEMDEHLQQTPPPKPPTDQHNVHSSTTTTTTPSPSSKAPSSPFRTTPSQGIRRPGAKIPSPLPLTSPARNNESSSSLSTRTPLSASHPIPETPLKLSQRGGPQTPATPHYPSYPNSAQSRDCDASRASGLGIGLTPLKTPVPLAPSPDNVRSPLNEALNLRSRAAPNASIGSPLKCARNDLHTEPLALGSSCSSSHQSANGQIDAMLDRLRNARSGLGTSASIWAPKSTASSADTDATANASSTSTTSHTIGSGFSSSNLLGVHTGLDRKRPGHRPNGLQLSLGQEISVMQELEEKAEEDYPASTVSSATVGETFRIHPPDHDSEHQRQDDWHGTVVPPTPALGCDSPSSDEDHASSAKPPSRSLDAFGWGTHPTNEPRKSSLFSNLPSSSTFEASWSGDDDDQRKDDLDTFQDMHDRAKASSKEKRNTNYGPLPPPLINYAKSRTPSPTHPLLAKSPQLDEAPRSPLLSAPKLGTDPSNEATIAKANGQRLSPASARSQLPSDDSDGDADVENDRPKAARDRKATKKPTSKGIGVEQEVKSSSPQLESATLEKKRSLKRDKSERIRGRRASQSKEKDVDKVKMPAAAPSLAATVSLPSCTLSNKHVDQLVGQIEDVDLSEKTAPNKAANASACEPAKSNALQQTPLAQRMQSIPAVKDDLFSSPAQPRVELPGHLSATSSVQEVQQAKEVVPATPEPSHAKTFDWAADDDEMDDELPDLDDWGVTLSPAKPSVAASADVAGKDSNASTHLEKHGRKPKSDGEVPWRKAVESKARQDGQGRRSTSGAKGGIKDFAAPKANAASLGIRIAGRANCGGIPAEAEAANELPPATTPYGRWNKRREEISIKGVSDSVKVGANEEGGKGRPRIAADLGALAKLLAPAQGDQARTGGKANPDNKKPKQDAPKKGNVAVGTAAQSAHVAVSAAASIHAPTSSTAPKIRHPANAASAANKSHPAKKGKDSH</sequence>
<gene>
    <name evidence="2" type="ORF">UMAG_01267</name>
</gene>
<dbReference type="eggNOG" id="ENOG502SX3G">
    <property type="taxonomic scope" value="Eukaryota"/>
</dbReference>
<dbReference type="EMBL" id="CM003141">
    <property type="protein sequence ID" value="KIS71367.1"/>
    <property type="molecule type" value="Genomic_DNA"/>
</dbReference>
<accession>A0A0D1CE74</accession>
<dbReference type="OMA" id="MWAPKPA"/>
<feature type="compositionally biased region" description="Acidic residues" evidence="1">
    <location>
        <begin position="780"/>
        <end position="795"/>
    </location>
</feature>
<feature type="region of interest" description="Disordered" evidence="1">
    <location>
        <begin position="1"/>
        <end position="225"/>
    </location>
</feature>
<dbReference type="VEuPathDB" id="FungiDB:UMAG_01267"/>
<feature type="compositionally biased region" description="Low complexity" evidence="1">
    <location>
        <begin position="301"/>
        <end position="331"/>
    </location>
</feature>
<feature type="compositionally biased region" description="Basic and acidic residues" evidence="1">
    <location>
        <begin position="476"/>
        <end position="501"/>
    </location>
</feature>
<feature type="compositionally biased region" description="Polar residues" evidence="1">
    <location>
        <begin position="563"/>
        <end position="576"/>
    </location>
</feature>
<feature type="region of interest" description="Disordered" evidence="1">
    <location>
        <begin position="952"/>
        <end position="1036"/>
    </location>
</feature>
<dbReference type="AlphaFoldDB" id="A0A0D1CE74"/>
<evidence type="ECO:0000256" key="1">
    <source>
        <dbReference type="SAM" id="MobiDB-lite"/>
    </source>
</evidence>
<feature type="compositionally biased region" description="Polar residues" evidence="1">
    <location>
        <begin position="21"/>
        <end position="36"/>
    </location>
</feature>
<feature type="compositionally biased region" description="Low complexity" evidence="1">
    <location>
        <begin position="97"/>
        <end position="115"/>
    </location>
</feature>
<dbReference type="RefSeq" id="XP_011387191.1">
    <property type="nucleotide sequence ID" value="XM_011388889.1"/>
</dbReference>
<feature type="region of interest" description="Disordered" evidence="1">
    <location>
        <begin position="752"/>
        <end position="869"/>
    </location>
</feature>
<feature type="compositionally biased region" description="Basic and acidic residues" evidence="1">
    <location>
        <begin position="586"/>
        <end position="596"/>
    </location>
</feature>
<feature type="compositionally biased region" description="Low complexity" evidence="1">
    <location>
        <begin position="454"/>
        <end position="464"/>
    </location>
</feature>
<dbReference type="Proteomes" id="UP000000561">
    <property type="component" value="Chromosome 2"/>
</dbReference>
<keyword evidence="3" id="KW-1185">Reference proteome</keyword>
<dbReference type="InParanoid" id="A0A0D1CE74"/>
<dbReference type="OrthoDB" id="2552999at2759"/>
<feature type="compositionally biased region" description="Basic and acidic residues" evidence="1">
    <location>
        <begin position="624"/>
        <end position="639"/>
    </location>
</feature>
<feature type="compositionally biased region" description="Basic and acidic residues" evidence="1">
    <location>
        <begin position="388"/>
        <end position="406"/>
    </location>
</feature>
<name>A0A0D1CE74_MYCMD</name>
<organism evidence="2 3">
    <name type="scientific">Mycosarcoma maydis</name>
    <name type="common">Corn smut fungus</name>
    <name type="synonym">Ustilago maydis</name>
    <dbReference type="NCBI Taxonomy" id="5270"/>
    <lineage>
        <taxon>Eukaryota</taxon>
        <taxon>Fungi</taxon>
        <taxon>Dikarya</taxon>
        <taxon>Basidiomycota</taxon>
        <taxon>Ustilaginomycotina</taxon>
        <taxon>Ustilaginomycetes</taxon>
        <taxon>Ustilaginales</taxon>
        <taxon>Ustilaginaceae</taxon>
        <taxon>Mycosarcoma</taxon>
    </lineage>
</organism>
<feature type="compositionally biased region" description="Basic and acidic residues" evidence="1">
    <location>
        <begin position="646"/>
        <end position="656"/>
    </location>
</feature>
<feature type="region of interest" description="Disordered" evidence="1">
    <location>
        <begin position="387"/>
        <end position="657"/>
    </location>
</feature>
<feature type="compositionally biased region" description="Basic and acidic residues" evidence="1">
    <location>
        <begin position="60"/>
        <end position="80"/>
    </location>
</feature>
<feature type="compositionally biased region" description="Low complexity" evidence="1">
    <location>
        <begin position="988"/>
        <end position="1004"/>
    </location>
</feature>
<feature type="compositionally biased region" description="Basic and acidic residues" evidence="1">
    <location>
        <begin position="831"/>
        <end position="853"/>
    </location>
</feature>